<reference evidence="1 2" key="1">
    <citation type="journal article" date="2017" name="Nature">
        <title>The Apostasia genome and the evolution of orchids.</title>
        <authorList>
            <person name="Zhang G.Q."/>
            <person name="Liu K.W."/>
            <person name="Li Z."/>
            <person name="Lohaus R."/>
            <person name="Hsiao Y.Y."/>
            <person name="Niu S.C."/>
            <person name="Wang J.Y."/>
            <person name="Lin Y.C."/>
            <person name="Xu Q."/>
            <person name="Chen L.J."/>
            <person name="Yoshida K."/>
            <person name="Fujiwara S."/>
            <person name="Wang Z.W."/>
            <person name="Zhang Y.Q."/>
            <person name="Mitsuda N."/>
            <person name="Wang M."/>
            <person name="Liu G.H."/>
            <person name="Pecoraro L."/>
            <person name="Huang H.X."/>
            <person name="Xiao X.J."/>
            <person name="Lin M."/>
            <person name="Wu X.Y."/>
            <person name="Wu W.L."/>
            <person name="Chen Y.Y."/>
            <person name="Chang S.B."/>
            <person name="Sakamoto S."/>
            <person name="Ohme-Takagi M."/>
            <person name="Yagi M."/>
            <person name="Zeng S.J."/>
            <person name="Shen C.Y."/>
            <person name="Yeh C.M."/>
            <person name="Luo Y.B."/>
            <person name="Tsai W.C."/>
            <person name="Van de Peer Y."/>
            <person name="Liu Z.J."/>
        </authorList>
    </citation>
    <scope>NUCLEOTIDE SEQUENCE [LARGE SCALE GENOMIC DNA]</scope>
    <source>
        <strain evidence="2">cv. Shenzhen</strain>
        <tissue evidence="1">Stem</tissue>
    </source>
</reference>
<dbReference type="Proteomes" id="UP000236161">
    <property type="component" value="Unassembled WGS sequence"/>
</dbReference>
<accession>A0A2I0A6S6</accession>
<evidence type="ECO:0000313" key="1">
    <source>
        <dbReference type="EMBL" id="PKA51250.1"/>
    </source>
</evidence>
<organism evidence="1 2">
    <name type="scientific">Apostasia shenzhenica</name>
    <dbReference type="NCBI Taxonomy" id="1088818"/>
    <lineage>
        <taxon>Eukaryota</taxon>
        <taxon>Viridiplantae</taxon>
        <taxon>Streptophyta</taxon>
        <taxon>Embryophyta</taxon>
        <taxon>Tracheophyta</taxon>
        <taxon>Spermatophyta</taxon>
        <taxon>Magnoliopsida</taxon>
        <taxon>Liliopsida</taxon>
        <taxon>Asparagales</taxon>
        <taxon>Orchidaceae</taxon>
        <taxon>Apostasioideae</taxon>
        <taxon>Apostasia</taxon>
    </lineage>
</organism>
<keyword evidence="2" id="KW-1185">Reference proteome</keyword>
<dbReference type="EMBL" id="KZ452014">
    <property type="protein sequence ID" value="PKA51250.1"/>
    <property type="molecule type" value="Genomic_DNA"/>
</dbReference>
<name>A0A2I0A6S6_9ASPA</name>
<proteinExistence type="predicted"/>
<gene>
    <name evidence="1" type="ORF">AXF42_Ash010690</name>
</gene>
<evidence type="ECO:0000313" key="2">
    <source>
        <dbReference type="Proteomes" id="UP000236161"/>
    </source>
</evidence>
<protein>
    <submittedName>
        <fullName evidence="1">Uncharacterized protein</fullName>
    </submittedName>
</protein>
<dbReference type="AlphaFoldDB" id="A0A2I0A6S6"/>
<sequence>MQTSLYQIKVQVKSLNVRSYTACSFCGRKTEVEVNQTFDCQSCNNKSKATPR</sequence>